<feature type="domain" description="N-acetyltransferase" evidence="6">
    <location>
        <begin position="1"/>
        <end position="152"/>
    </location>
</feature>
<comment type="subcellular location">
    <subcellularLocation>
        <location evidence="5">Cytoplasm</location>
    </subcellularLocation>
</comment>
<dbReference type="RefSeq" id="WP_170011686.1">
    <property type="nucleotide sequence ID" value="NZ_JABCRE010000002.1"/>
</dbReference>
<comment type="catalytic activity">
    <reaction evidence="5">
        <text>N-terminal L-alanyl-[ribosomal protein bS18] + acetyl-CoA = N-terminal N(alpha)-acetyl-L-alanyl-[ribosomal protein bS18] + CoA + H(+)</text>
        <dbReference type="Rhea" id="RHEA:43756"/>
        <dbReference type="Rhea" id="RHEA-COMP:10676"/>
        <dbReference type="Rhea" id="RHEA-COMP:10677"/>
        <dbReference type="ChEBI" id="CHEBI:15378"/>
        <dbReference type="ChEBI" id="CHEBI:57287"/>
        <dbReference type="ChEBI" id="CHEBI:57288"/>
        <dbReference type="ChEBI" id="CHEBI:64718"/>
        <dbReference type="ChEBI" id="CHEBI:83683"/>
        <dbReference type="EC" id="2.3.1.266"/>
    </reaction>
</comment>
<keyword evidence="3 7" id="KW-0808">Transferase</keyword>
<dbReference type="PANTHER" id="PTHR43420:SF44">
    <property type="entry name" value="ACETYLTRANSFERASE YPEA"/>
    <property type="match status" value="1"/>
</dbReference>
<reference evidence="7 8" key="1">
    <citation type="submission" date="2020-04" db="EMBL/GenBank/DDBJ databases">
        <authorList>
            <person name="Liu A."/>
        </authorList>
    </citation>
    <scope>NUCLEOTIDE SEQUENCE [LARGE SCALE GENOMIC DNA]</scope>
    <source>
        <strain evidence="7 8">RZ02</strain>
    </source>
</reference>
<accession>A0A848QQM4</accession>
<dbReference type="GO" id="GO:0005737">
    <property type="term" value="C:cytoplasm"/>
    <property type="evidence" value="ECO:0007669"/>
    <property type="project" value="UniProtKB-SubCell"/>
</dbReference>
<keyword evidence="8" id="KW-1185">Reference proteome</keyword>
<name>A0A848QQM4_9SPHN</name>
<proteinExistence type="inferred from homology"/>
<evidence type="ECO:0000313" key="8">
    <source>
        <dbReference type="Proteomes" id="UP000561181"/>
    </source>
</evidence>
<sequence length="152" mass="16824">MNDDIDTIMTLMEASFDPVWGEAWNRRQLSDSLSMPHTQYSLIDAGGNCPPVGDKAAGFALTKYVAGEEEVLLIAVDPAHRSKGIGSALLRQCFQSAITRGAERIFLEMRDNNTARSLYERLGFEAIGRRKDYYTSANGSRIDAITFAKTLL</sequence>
<gene>
    <name evidence="7" type="primary">rimI</name>
    <name evidence="7" type="ORF">HKD42_07120</name>
</gene>
<comment type="caution">
    <text evidence="7">The sequence shown here is derived from an EMBL/GenBank/DDBJ whole genome shotgun (WGS) entry which is preliminary data.</text>
</comment>
<evidence type="ECO:0000256" key="5">
    <source>
        <dbReference type="RuleBase" id="RU363094"/>
    </source>
</evidence>
<dbReference type="CDD" id="cd04301">
    <property type="entry name" value="NAT_SF"/>
    <property type="match status" value="1"/>
</dbReference>
<keyword evidence="4" id="KW-0012">Acyltransferase</keyword>
<dbReference type="PROSITE" id="PS51186">
    <property type="entry name" value="GNAT"/>
    <property type="match status" value="1"/>
</dbReference>
<dbReference type="GO" id="GO:0008999">
    <property type="term" value="F:protein-N-terminal-alanine acetyltransferase activity"/>
    <property type="evidence" value="ECO:0007669"/>
    <property type="project" value="UniProtKB-EC"/>
</dbReference>
<dbReference type="NCBIfam" id="TIGR01575">
    <property type="entry name" value="rimI"/>
    <property type="match status" value="1"/>
</dbReference>
<dbReference type="PANTHER" id="PTHR43420">
    <property type="entry name" value="ACETYLTRANSFERASE"/>
    <property type="match status" value="1"/>
</dbReference>
<evidence type="ECO:0000256" key="3">
    <source>
        <dbReference type="ARBA" id="ARBA00022679"/>
    </source>
</evidence>
<dbReference type="Gene3D" id="3.40.630.30">
    <property type="match status" value="1"/>
</dbReference>
<dbReference type="InterPro" id="IPR050680">
    <property type="entry name" value="YpeA/RimI_acetyltransf"/>
</dbReference>
<dbReference type="AlphaFoldDB" id="A0A848QQM4"/>
<keyword evidence="7" id="KW-0689">Ribosomal protein</keyword>
<dbReference type="SUPFAM" id="SSF55729">
    <property type="entry name" value="Acyl-CoA N-acyltransferases (Nat)"/>
    <property type="match status" value="1"/>
</dbReference>
<evidence type="ECO:0000256" key="4">
    <source>
        <dbReference type="ARBA" id="ARBA00023315"/>
    </source>
</evidence>
<evidence type="ECO:0000259" key="6">
    <source>
        <dbReference type="PROSITE" id="PS51186"/>
    </source>
</evidence>
<dbReference type="EC" id="2.3.1.266" evidence="5"/>
<evidence type="ECO:0000256" key="2">
    <source>
        <dbReference type="ARBA" id="ARBA00022490"/>
    </source>
</evidence>
<dbReference type="EMBL" id="JABCRE010000002">
    <property type="protein sequence ID" value="NMW31826.1"/>
    <property type="molecule type" value="Genomic_DNA"/>
</dbReference>
<keyword evidence="7" id="KW-0687">Ribonucleoprotein</keyword>
<dbReference type="InterPro" id="IPR016181">
    <property type="entry name" value="Acyl_CoA_acyltransferase"/>
</dbReference>
<comment type="similarity">
    <text evidence="1 5">Belongs to the acetyltransferase family. RimI subfamily.</text>
</comment>
<keyword evidence="2 5" id="KW-0963">Cytoplasm</keyword>
<evidence type="ECO:0000256" key="1">
    <source>
        <dbReference type="ARBA" id="ARBA00005395"/>
    </source>
</evidence>
<comment type="function">
    <text evidence="5">Acetylates the N-terminal alanine of ribosomal protein bS18.</text>
</comment>
<dbReference type="InterPro" id="IPR000182">
    <property type="entry name" value="GNAT_dom"/>
</dbReference>
<protein>
    <recommendedName>
        <fullName evidence="5">[Ribosomal protein bS18]-alanine N-acetyltransferase</fullName>
        <ecNumber evidence="5">2.3.1.266</ecNumber>
    </recommendedName>
</protein>
<evidence type="ECO:0000313" key="7">
    <source>
        <dbReference type="EMBL" id="NMW31826.1"/>
    </source>
</evidence>
<organism evidence="7 8">
    <name type="scientific">Pontixanthobacter rizhaonensis</name>
    <dbReference type="NCBI Taxonomy" id="2730337"/>
    <lineage>
        <taxon>Bacteria</taxon>
        <taxon>Pseudomonadati</taxon>
        <taxon>Pseudomonadota</taxon>
        <taxon>Alphaproteobacteria</taxon>
        <taxon>Sphingomonadales</taxon>
        <taxon>Erythrobacteraceae</taxon>
        <taxon>Pontixanthobacter</taxon>
    </lineage>
</organism>
<dbReference type="Proteomes" id="UP000561181">
    <property type="component" value="Unassembled WGS sequence"/>
</dbReference>
<dbReference type="GO" id="GO:0005840">
    <property type="term" value="C:ribosome"/>
    <property type="evidence" value="ECO:0007669"/>
    <property type="project" value="UniProtKB-KW"/>
</dbReference>
<dbReference type="Pfam" id="PF00583">
    <property type="entry name" value="Acetyltransf_1"/>
    <property type="match status" value="1"/>
</dbReference>
<dbReference type="InterPro" id="IPR006464">
    <property type="entry name" value="AcTrfase_RimI/Ard1"/>
</dbReference>